<dbReference type="PATRIC" id="fig|69222.5.peg.3986"/>
<keyword evidence="2" id="KW-0812">Transmembrane</keyword>
<accession>A0A014N3H6</accession>
<dbReference type="GO" id="GO:0015293">
    <property type="term" value="F:symporter activity"/>
    <property type="evidence" value="ECO:0007669"/>
    <property type="project" value="InterPro"/>
</dbReference>
<dbReference type="EMBL" id="JFHN01000069">
    <property type="protein sequence ID" value="EXU73958.1"/>
    <property type="molecule type" value="Genomic_DNA"/>
</dbReference>
<dbReference type="InterPro" id="IPR039672">
    <property type="entry name" value="MFS_2"/>
</dbReference>
<dbReference type="AlphaFoldDB" id="A0A014N3H6"/>
<protein>
    <submittedName>
        <fullName evidence="3">Major facilitator transporter</fullName>
    </submittedName>
</protein>
<dbReference type="STRING" id="69222.BG55_19555"/>
<dbReference type="Gene3D" id="1.20.1250.20">
    <property type="entry name" value="MFS general substrate transporter like domains"/>
    <property type="match status" value="1"/>
</dbReference>
<keyword evidence="4" id="KW-1185">Reference proteome</keyword>
<reference evidence="3 4" key="1">
    <citation type="submission" date="2014-02" db="EMBL/GenBank/DDBJ databases">
        <title>Draft genome of Erwinia mallotivora strain BT-MARDI, a papaya dieback pathogen.</title>
        <authorList>
            <person name="Redzuan R."/>
            <person name="Abu Bakar N."/>
            <person name="Badrun R."/>
            <person name="Mohd Raih M.F."/>
            <person name="Rozano L."/>
            <person name="Mat Amin N."/>
        </authorList>
    </citation>
    <scope>NUCLEOTIDE SEQUENCE [LARGE SCALE GENOMIC DNA]</scope>
    <source>
        <strain evidence="3 4">BT-MARDI</strain>
    </source>
</reference>
<dbReference type="CDD" id="cd17332">
    <property type="entry name" value="MFS_MelB_like"/>
    <property type="match status" value="1"/>
</dbReference>
<feature type="transmembrane region" description="Helical" evidence="2">
    <location>
        <begin position="87"/>
        <end position="104"/>
    </location>
</feature>
<dbReference type="OrthoDB" id="181905at2"/>
<feature type="transmembrane region" description="Helical" evidence="2">
    <location>
        <begin position="309"/>
        <end position="330"/>
    </location>
</feature>
<dbReference type="GO" id="GO:0008643">
    <property type="term" value="P:carbohydrate transport"/>
    <property type="evidence" value="ECO:0007669"/>
    <property type="project" value="InterPro"/>
</dbReference>
<feature type="transmembrane region" description="Helical" evidence="2">
    <location>
        <begin position="336"/>
        <end position="358"/>
    </location>
</feature>
<evidence type="ECO:0000313" key="4">
    <source>
        <dbReference type="Proteomes" id="UP000019918"/>
    </source>
</evidence>
<feature type="transmembrane region" description="Helical" evidence="2">
    <location>
        <begin position="110"/>
        <end position="132"/>
    </location>
</feature>
<comment type="caution">
    <text evidence="3">The sequence shown here is derived from an EMBL/GenBank/DDBJ whole genome shotgun (WGS) entry which is preliminary data.</text>
</comment>
<sequence>MKDEASLSVKKYIGYGVTDMFSGGVFALISAWLLYFYVTFCGLTPIEAGSILFIARILDTIISPVMGYITDNFGHTKLGKKFGRRRFFLLLGCPLMAIFSLMWIDNMGYFYYLTIYLLVEILAAMIIIPYEALASEMTSNYGQRTRLSAARIIFGGLGTFLATFIPGRLFALYGSGSAKVFFATGVVFTLISMTVIFITWLSTWERPAEPQQTRKVKKKDGSLLSQLKHVFTDLFSTLRVRSFRQHLMMYIFSFTAMDMLSAVFTFYVVFALNQNATLAANLMSVGIFCFGWVTALFAWGFIRFTPSRMLQLCYSMVILCMLGYTAFYFYPSHWMIPALYVISFIYQVFKGGYVYLSWNIYPFIPDVDEVMSTRRREGVFAGMMTFVRKSTLAISTLLIGFLLQMNGFVSNSQSQSQQAIDTIVGIVSIGSISMLAVCLFISFRFRLNNHNHQLLLLEIARLKATDGDKTGASAETRDVLEQLTGYPYEALWNPKIISGKVAKRSNNHLSTSLNVEENPLEKH</sequence>
<feature type="transmembrane region" description="Helical" evidence="2">
    <location>
        <begin position="152"/>
        <end position="174"/>
    </location>
</feature>
<evidence type="ECO:0000256" key="2">
    <source>
        <dbReference type="SAM" id="Phobius"/>
    </source>
</evidence>
<feature type="transmembrane region" description="Helical" evidence="2">
    <location>
        <begin position="180"/>
        <end position="201"/>
    </location>
</feature>
<evidence type="ECO:0000313" key="3">
    <source>
        <dbReference type="EMBL" id="EXU73958.1"/>
    </source>
</evidence>
<organism evidence="3 4">
    <name type="scientific">Erwinia mallotivora</name>
    <dbReference type="NCBI Taxonomy" id="69222"/>
    <lineage>
        <taxon>Bacteria</taxon>
        <taxon>Pseudomonadati</taxon>
        <taxon>Pseudomonadota</taxon>
        <taxon>Gammaproteobacteria</taxon>
        <taxon>Enterobacterales</taxon>
        <taxon>Erwiniaceae</taxon>
        <taxon>Erwinia</taxon>
    </lineage>
</organism>
<dbReference type="GO" id="GO:0005886">
    <property type="term" value="C:plasma membrane"/>
    <property type="evidence" value="ECO:0007669"/>
    <property type="project" value="TreeGrafter"/>
</dbReference>
<proteinExistence type="inferred from homology"/>
<dbReference type="RefSeq" id="WP_052018942.1">
    <property type="nucleotide sequence ID" value="NZ_JFHN01000069.1"/>
</dbReference>
<dbReference type="PANTHER" id="PTHR11328:SF24">
    <property type="entry name" value="MAJOR FACILITATOR SUPERFAMILY (MFS) PROFILE DOMAIN-CONTAINING PROTEIN"/>
    <property type="match status" value="1"/>
</dbReference>
<name>A0A014N3H6_9GAMM</name>
<feature type="transmembrane region" description="Helical" evidence="2">
    <location>
        <begin position="379"/>
        <end position="403"/>
    </location>
</feature>
<keyword evidence="2" id="KW-0472">Membrane</keyword>
<feature type="transmembrane region" description="Helical" evidence="2">
    <location>
        <begin position="423"/>
        <end position="443"/>
    </location>
</feature>
<dbReference type="PANTHER" id="PTHR11328">
    <property type="entry name" value="MAJOR FACILITATOR SUPERFAMILY DOMAIN-CONTAINING PROTEIN"/>
    <property type="match status" value="1"/>
</dbReference>
<feature type="transmembrane region" description="Helical" evidence="2">
    <location>
        <begin position="278"/>
        <end position="302"/>
    </location>
</feature>
<dbReference type="InterPro" id="IPR036259">
    <property type="entry name" value="MFS_trans_sf"/>
</dbReference>
<comment type="similarity">
    <text evidence="1">Belongs to the sodium:galactoside symporter (TC 2.A.2) family.</text>
</comment>
<feature type="transmembrane region" description="Helical" evidence="2">
    <location>
        <begin position="12"/>
        <end position="36"/>
    </location>
</feature>
<feature type="transmembrane region" description="Helical" evidence="2">
    <location>
        <begin position="247"/>
        <end position="272"/>
    </location>
</feature>
<evidence type="ECO:0000256" key="1">
    <source>
        <dbReference type="ARBA" id="ARBA00009617"/>
    </source>
</evidence>
<dbReference type="Proteomes" id="UP000019918">
    <property type="component" value="Unassembled WGS sequence"/>
</dbReference>
<dbReference type="Pfam" id="PF13347">
    <property type="entry name" value="MFS_2"/>
    <property type="match status" value="1"/>
</dbReference>
<dbReference type="SUPFAM" id="SSF103473">
    <property type="entry name" value="MFS general substrate transporter"/>
    <property type="match status" value="1"/>
</dbReference>
<feature type="transmembrane region" description="Helical" evidence="2">
    <location>
        <begin position="48"/>
        <end position="66"/>
    </location>
</feature>
<keyword evidence="2" id="KW-1133">Transmembrane helix</keyword>
<gene>
    <name evidence="3" type="ORF">BG55_19555</name>
</gene>